<reference evidence="1 2" key="1">
    <citation type="submission" date="2018-06" db="EMBL/GenBank/DDBJ databases">
        <title>Flavobacterium tibetense sp. nov., isolated from a wetland YonghuCo on Tibetan Plateau.</title>
        <authorList>
            <person name="Xing P."/>
            <person name="Phurbu D."/>
            <person name="Lu H."/>
        </authorList>
    </citation>
    <scope>NUCLEOTIDE SEQUENCE [LARGE SCALE GENOMIC DNA]</scope>
    <source>
        <strain evidence="1 2">YH5</strain>
    </source>
</reference>
<sequence>METNKLKDLSTAIDKAILSEPISEKMIWLNDEQRHITETEFKQRQNEIKIERIEQHKIERSKYKIDVNEAIPKPQIAISLANTKTEGYAILGTLGNFSVIIGKAKAKKSFFVNIAVSTALSNDLILERFKSDLPNDKNEVLYFDTEQGKYHVQKAVKRICAQINQPEPVNLHTYYLRSLTPSERLQFIENEIYSNDKVGFVVIDGIKDLVTSINDEEQATNIASKLLKWTEERNIHIVTVLHQNKSDTNARGHIGTELINKAETVLEVAKAENDTNISIVTPQQCRNIEPEVFAFEINEYGIPIIAENFEVRTETKKNRFDVTNLEDFKKYQLLTEVFSKGESFSYGKLVEQIIIAYQNQFNSSIGTNRTKLLITDCSNNGWLLQEKTKAPYTLGKFQEDKI</sequence>
<dbReference type="OrthoDB" id="795326at2"/>
<dbReference type="AlphaFoldDB" id="A0A365P4H4"/>
<gene>
    <name evidence="1" type="ORF">DPN68_02245</name>
</gene>
<dbReference type="Gene3D" id="3.40.50.300">
    <property type="entry name" value="P-loop containing nucleotide triphosphate hydrolases"/>
    <property type="match status" value="1"/>
</dbReference>
<accession>A0A365P4H4</accession>
<proteinExistence type="predicted"/>
<protein>
    <submittedName>
        <fullName evidence="1">Mobilization protein</fullName>
    </submittedName>
</protein>
<dbReference type="EMBL" id="QLST01000002">
    <property type="protein sequence ID" value="RBA29487.1"/>
    <property type="molecule type" value="Genomic_DNA"/>
</dbReference>
<comment type="caution">
    <text evidence="1">The sequence shown here is derived from an EMBL/GenBank/DDBJ whole genome shotgun (WGS) entry which is preliminary data.</text>
</comment>
<name>A0A365P4H4_9FLAO</name>
<evidence type="ECO:0000313" key="1">
    <source>
        <dbReference type="EMBL" id="RBA29487.1"/>
    </source>
</evidence>
<dbReference type="RefSeq" id="WP_113987969.1">
    <property type="nucleotide sequence ID" value="NZ_QLST01000002.1"/>
</dbReference>
<dbReference type="InterPro" id="IPR027417">
    <property type="entry name" value="P-loop_NTPase"/>
</dbReference>
<evidence type="ECO:0000313" key="2">
    <source>
        <dbReference type="Proteomes" id="UP000253319"/>
    </source>
</evidence>
<organism evidence="1 2">
    <name type="scientific">Flavobacterium tibetense</name>
    <dbReference type="NCBI Taxonomy" id="2233533"/>
    <lineage>
        <taxon>Bacteria</taxon>
        <taxon>Pseudomonadati</taxon>
        <taxon>Bacteroidota</taxon>
        <taxon>Flavobacteriia</taxon>
        <taxon>Flavobacteriales</taxon>
        <taxon>Flavobacteriaceae</taxon>
        <taxon>Flavobacterium</taxon>
    </lineage>
</organism>
<keyword evidence="2" id="KW-1185">Reference proteome</keyword>
<dbReference type="Proteomes" id="UP000253319">
    <property type="component" value="Unassembled WGS sequence"/>
</dbReference>
<dbReference type="SUPFAM" id="SSF52540">
    <property type="entry name" value="P-loop containing nucleoside triphosphate hydrolases"/>
    <property type="match status" value="1"/>
</dbReference>
<dbReference type="Pfam" id="PF13481">
    <property type="entry name" value="AAA_25"/>
    <property type="match status" value="1"/>
</dbReference>